<keyword evidence="20" id="KW-0443">Lipid metabolism</keyword>
<evidence type="ECO:0000256" key="3">
    <source>
        <dbReference type="ARBA" id="ARBA00009219"/>
    </source>
</evidence>
<dbReference type="PANTHER" id="PTHR15468">
    <property type="entry name" value="ZNF185"/>
    <property type="match status" value="1"/>
</dbReference>
<keyword evidence="16" id="KW-0560">Oxidoreductase</keyword>
<evidence type="ECO:0000256" key="12">
    <source>
        <dbReference type="ARBA" id="ARBA00022833"/>
    </source>
</evidence>
<keyword evidence="7" id="KW-0551">Lipid droplet</keyword>
<evidence type="ECO:0000256" key="22">
    <source>
        <dbReference type="ARBA" id="ARBA00023166"/>
    </source>
</evidence>
<keyword evidence="5" id="KW-0444">Lipid biosynthesis</keyword>
<dbReference type="AlphaFoldDB" id="A0A9D3NXK5"/>
<evidence type="ECO:0000256" key="16">
    <source>
        <dbReference type="ARBA" id="ARBA00023002"/>
    </source>
</evidence>
<evidence type="ECO:0000256" key="20">
    <source>
        <dbReference type="ARBA" id="ARBA00023098"/>
    </source>
</evidence>
<dbReference type="Gene3D" id="2.10.110.10">
    <property type="entry name" value="Cysteine Rich Protein"/>
    <property type="match status" value="1"/>
</dbReference>
<feature type="compositionally biased region" description="Polar residues" evidence="38">
    <location>
        <begin position="582"/>
        <end position="592"/>
    </location>
</feature>
<keyword evidence="6" id="KW-0153">Cholesterol metabolism</keyword>
<keyword evidence="42" id="KW-1185">Reference proteome</keyword>
<accession>A0A9D3NXK5</accession>
<evidence type="ECO:0000256" key="13">
    <source>
        <dbReference type="ARBA" id="ARBA00022955"/>
    </source>
</evidence>
<dbReference type="SMART" id="SM00132">
    <property type="entry name" value="LIM"/>
    <property type="match status" value="1"/>
</dbReference>
<gene>
    <name evidence="41" type="ORF">KOW79_007199</name>
</gene>
<evidence type="ECO:0000256" key="10">
    <source>
        <dbReference type="ARBA" id="ARBA00022778"/>
    </source>
</evidence>
<evidence type="ECO:0000256" key="35">
    <source>
        <dbReference type="ARBA" id="ARBA00066634"/>
    </source>
</evidence>
<keyword evidence="14 39" id="KW-1133">Transmembrane helix</keyword>
<keyword evidence="17" id="KW-0756">Sterol biosynthesis</keyword>
<keyword evidence="22" id="KW-1207">Sterol metabolism</keyword>
<evidence type="ECO:0000256" key="6">
    <source>
        <dbReference type="ARBA" id="ARBA00022548"/>
    </source>
</evidence>
<keyword evidence="19 37" id="KW-0440">LIM domain</keyword>
<dbReference type="EC" id="1.1.1.170" evidence="35"/>
<evidence type="ECO:0000256" key="19">
    <source>
        <dbReference type="ARBA" id="ARBA00023038"/>
    </source>
</evidence>
<organism evidence="41 42">
    <name type="scientific">Hemibagrus wyckioides</name>
    <dbReference type="NCBI Taxonomy" id="337641"/>
    <lineage>
        <taxon>Eukaryota</taxon>
        <taxon>Metazoa</taxon>
        <taxon>Chordata</taxon>
        <taxon>Craniata</taxon>
        <taxon>Vertebrata</taxon>
        <taxon>Euteleostomi</taxon>
        <taxon>Actinopterygii</taxon>
        <taxon>Neopterygii</taxon>
        <taxon>Teleostei</taxon>
        <taxon>Ostariophysi</taxon>
        <taxon>Siluriformes</taxon>
        <taxon>Bagridae</taxon>
        <taxon>Hemibagrus</taxon>
    </lineage>
</organism>
<evidence type="ECO:0000256" key="33">
    <source>
        <dbReference type="ARBA" id="ARBA00052802"/>
    </source>
</evidence>
<comment type="similarity">
    <text evidence="3">Belongs to the 3-beta-HSD family.</text>
</comment>
<protein>
    <recommendedName>
        <fullName evidence="36">Sterol-4-alpha-carboxylate 3-dehydrogenase, decarboxylating</fullName>
        <ecNumber evidence="35">1.1.1.170</ecNumber>
    </recommendedName>
</protein>
<comment type="catalytic activity">
    <reaction evidence="26">
        <text>a 3beta-hydroxysteroid-4alpha-carboxylate + NADP(+) = a 3-oxosteroid + CO2 + NADPH</text>
        <dbReference type="Rhea" id="RHEA:34771"/>
        <dbReference type="ChEBI" id="CHEBI:16526"/>
        <dbReference type="ChEBI" id="CHEBI:47788"/>
        <dbReference type="ChEBI" id="CHEBI:57783"/>
        <dbReference type="ChEBI" id="CHEBI:58349"/>
        <dbReference type="ChEBI" id="CHEBI:136966"/>
        <dbReference type="EC" id="1.1.1.170"/>
    </reaction>
</comment>
<dbReference type="InterPro" id="IPR036291">
    <property type="entry name" value="NAD(P)-bd_dom_sf"/>
</dbReference>
<evidence type="ECO:0000256" key="23">
    <source>
        <dbReference type="ARBA" id="ARBA00023221"/>
    </source>
</evidence>
<comment type="catalytic activity">
    <reaction evidence="33">
        <text>4alpha-carboxyzymosterol + NADP(+) = zymosterone + CO2 + NADPH</text>
        <dbReference type="Rhea" id="RHEA:33455"/>
        <dbReference type="ChEBI" id="CHEBI:16526"/>
        <dbReference type="ChEBI" id="CHEBI:52386"/>
        <dbReference type="ChEBI" id="CHEBI:57783"/>
        <dbReference type="ChEBI" id="CHEBI:58349"/>
        <dbReference type="ChEBI" id="CHEBI:143575"/>
    </reaction>
    <physiologicalReaction direction="left-to-right" evidence="33">
        <dbReference type="Rhea" id="RHEA:33456"/>
    </physiologicalReaction>
</comment>
<evidence type="ECO:0000256" key="24">
    <source>
        <dbReference type="ARBA" id="ARBA00050270"/>
    </source>
</evidence>
<comment type="subunit">
    <text evidence="4">Homodimer.</text>
</comment>
<keyword evidence="21 39" id="KW-0472">Membrane</keyword>
<evidence type="ECO:0000256" key="26">
    <source>
        <dbReference type="ARBA" id="ARBA00051034"/>
    </source>
</evidence>
<comment type="catalytic activity">
    <reaction evidence="25">
        <text>4alpha-carboxy-5alpha-cholest-8-ene-3beta-ol + NADP(+) = 5alpha-cholest-8-en-3-one + CO2 + NADPH</text>
        <dbReference type="Rhea" id="RHEA:46848"/>
        <dbReference type="ChEBI" id="CHEBI:16526"/>
        <dbReference type="ChEBI" id="CHEBI:57783"/>
        <dbReference type="ChEBI" id="CHEBI:58349"/>
        <dbReference type="ChEBI" id="CHEBI:87055"/>
        <dbReference type="ChEBI" id="CHEBI:87056"/>
    </reaction>
    <physiologicalReaction direction="left-to-right" evidence="25">
        <dbReference type="Rhea" id="RHEA:46849"/>
    </physiologicalReaction>
</comment>
<comment type="catalytic activity">
    <reaction evidence="24">
        <text>4alpha-carboxyzymosterol + NAD(+) = zymosterone + CO2 + NADH</text>
        <dbReference type="Rhea" id="RHEA:47164"/>
        <dbReference type="ChEBI" id="CHEBI:16526"/>
        <dbReference type="ChEBI" id="CHEBI:52386"/>
        <dbReference type="ChEBI" id="CHEBI:57540"/>
        <dbReference type="ChEBI" id="CHEBI:57945"/>
        <dbReference type="ChEBI" id="CHEBI:143575"/>
    </reaction>
    <physiologicalReaction direction="left-to-right" evidence="24">
        <dbReference type="Rhea" id="RHEA:47165"/>
    </physiologicalReaction>
</comment>
<dbReference type="PROSITE" id="PS00478">
    <property type="entry name" value="LIM_DOMAIN_1"/>
    <property type="match status" value="1"/>
</dbReference>
<dbReference type="GO" id="GO:0046872">
    <property type="term" value="F:metal ion binding"/>
    <property type="evidence" value="ECO:0007669"/>
    <property type="project" value="UniProtKB-KW"/>
</dbReference>
<dbReference type="InterPro" id="IPR002225">
    <property type="entry name" value="3Beta_OHSteriod_DH/Estase"/>
</dbReference>
<feature type="region of interest" description="Disordered" evidence="38">
    <location>
        <begin position="546"/>
        <end position="672"/>
    </location>
</feature>
<evidence type="ECO:0000256" key="30">
    <source>
        <dbReference type="ARBA" id="ARBA00051958"/>
    </source>
</evidence>
<dbReference type="OrthoDB" id="10262413at2759"/>
<feature type="region of interest" description="Disordered" evidence="38">
    <location>
        <begin position="855"/>
        <end position="883"/>
    </location>
</feature>
<evidence type="ECO:0000256" key="28">
    <source>
        <dbReference type="ARBA" id="ARBA00051429"/>
    </source>
</evidence>
<evidence type="ECO:0000259" key="40">
    <source>
        <dbReference type="PROSITE" id="PS50023"/>
    </source>
</evidence>
<dbReference type="EMBL" id="JAHKSW010000008">
    <property type="protein sequence ID" value="KAG7329025.1"/>
    <property type="molecule type" value="Genomic_DNA"/>
</dbReference>
<dbReference type="GO" id="GO:0005811">
    <property type="term" value="C:lipid droplet"/>
    <property type="evidence" value="ECO:0007669"/>
    <property type="project" value="UniProtKB-SubCell"/>
</dbReference>
<dbReference type="Gene3D" id="3.40.50.720">
    <property type="entry name" value="NAD(P)-binding Rossmann-like Domain"/>
    <property type="match status" value="1"/>
</dbReference>
<dbReference type="FunFam" id="3.40.50.720:FF:000251">
    <property type="entry name" value="Sterol-4-alpha-carboxylate 3-dehydrogenase, decarboxylating"/>
    <property type="match status" value="1"/>
</dbReference>
<feature type="region of interest" description="Disordered" evidence="38">
    <location>
        <begin position="358"/>
        <end position="419"/>
    </location>
</feature>
<keyword evidence="9 37" id="KW-0479">Metal-binding</keyword>
<evidence type="ECO:0000256" key="11">
    <source>
        <dbReference type="ARBA" id="ARBA00022824"/>
    </source>
</evidence>
<dbReference type="GO" id="GO:0000252">
    <property type="term" value="F:3-beta-hydroxysteroid dehydrogenase [NAD(P)+]/C4-decarboxylase activity"/>
    <property type="evidence" value="ECO:0007669"/>
    <property type="project" value="UniProtKB-EC"/>
</dbReference>
<evidence type="ECO:0000256" key="9">
    <source>
        <dbReference type="ARBA" id="ARBA00022723"/>
    </source>
</evidence>
<dbReference type="Pfam" id="PF01073">
    <property type="entry name" value="3Beta_HSD"/>
    <property type="match status" value="1"/>
</dbReference>
<feature type="transmembrane region" description="Helical" evidence="39">
    <location>
        <begin position="270"/>
        <end position="290"/>
    </location>
</feature>
<comment type="catalytic activity">
    <reaction evidence="28">
        <text>4alpha-carboxy-4beta-methyl-5alpha-cholest-8-en-3beta-ol + NADP(+) = 4alpha-methyl-5alpha-cholest-8-en-3-one + CO2 + NADPH</text>
        <dbReference type="Rhea" id="RHEA:46828"/>
        <dbReference type="ChEBI" id="CHEBI:16526"/>
        <dbReference type="ChEBI" id="CHEBI:57783"/>
        <dbReference type="ChEBI" id="CHEBI:58349"/>
        <dbReference type="ChEBI" id="CHEBI:87047"/>
        <dbReference type="ChEBI" id="CHEBI:87050"/>
    </reaction>
    <physiologicalReaction direction="left-to-right" evidence="28">
        <dbReference type="Rhea" id="RHEA:46829"/>
    </physiologicalReaction>
</comment>
<comment type="pathway">
    <text evidence="34">Steroid biosynthesis; zymosterol biosynthesis; zymosterol from lanosterol: step 4/6.</text>
</comment>
<evidence type="ECO:0000256" key="1">
    <source>
        <dbReference type="ARBA" id="ARBA00004389"/>
    </source>
</evidence>
<evidence type="ECO:0000256" key="2">
    <source>
        <dbReference type="ARBA" id="ARBA00004502"/>
    </source>
</evidence>
<evidence type="ECO:0000313" key="41">
    <source>
        <dbReference type="EMBL" id="KAG7329025.1"/>
    </source>
</evidence>
<feature type="domain" description="LIM zinc-binding" evidence="40">
    <location>
        <begin position="957"/>
        <end position="1019"/>
    </location>
</feature>
<evidence type="ECO:0000256" key="7">
    <source>
        <dbReference type="ARBA" id="ARBA00022677"/>
    </source>
</evidence>
<keyword evidence="8 39" id="KW-0812">Transmembrane</keyword>
<dbReference type="InterPro" id="IPR001781">
    <property type="entry name" value="Znf_LIM"/>
</dbReference>
<evidence type="ECO:0000256" key="32">
    <source>
        <dbReference type="ARBA" id="ARBA00052679"/>
    </source>
</evidence>
<dbReference type="Proteomes" id="UP000824219">
    <property type="component" value="Linkage Group LG08"/>
</dbReference>
<evidence type="ECO:0000256" key="18">
    <source>
        <dbReference type="ARBA" id="ARBA00023027"/>
    </source>
</evidence>
<comment type="catalytic activity">
    <reaction evidence="31">
        <text>4alpha-carboxy-5alpha-cholest-8-ene-3beta-ol + NAD(+) = 5alpha-cholest-8-en-3-one + CO2 + NADH</text>
        <dbReference type="Rhea" id="RHEA:47172"/>
        <dbReference type="ChEBI" id="CHEBI:16526"/>
        <dbReference type="ChEBI" id="CHEBI:57540"/>
        <dbReference type="ChEBI" id="CHEBI:57945"/>
        <dbReference type="ChEBI" id="CHEBI:87055"/>
        <dbReference type="ChEBI" id="CHEBI:87056"/>
    </reaction>
    <physiologicalReaction direction="left-to-right" evidence="31">
        <dbReference type="Rhea" id="RHEA:47173"/>
    </physiologicalReaction>
</comment>
<comment type="catalytic activity">
    <reaction evidence="27">
        <text>a 3beta-hydroxysteroid-4alpha-carboxylate + NAD(+) = a 3-oxosteroid + CO2 + NADH</text>
        <dbReference type="Rhea" id="RHEA:34775"/>
        <dbReference type="ChEBI" id="CHEBI:16526"/>
        <dbReference type="ChEBI" id="CHEBI:47788"/>
        <dbReference type="ChEBI" id="CHEBI:57540"/>
        <dbReference type="ChEBI" id="CHEBI:57945"/>
        <dbReference type="ChEBI" id="CHEBI:136966"/>
        <dbReference type="EC" id="1.1.1.170"/>
    </reaction>
</comment>
<keyword evidence="10" id="KW-0152">Cholesterol biosynthesis</keyword>
<evidence type="ECO:0000256" key="39">
    <source>
        <dbReference type="SAM" id="Phobius"/>
    </source>
</evidence>
<dbReference type="GO" id="GO:0006695">
    <property type="term" value="P:cholesterol biosynthetic process"/>
    <property type="evidence" value="ECO:0007669"/>
    <property type="project" value="UniProtKB-KW"/>
</dbReference>
<comment type="catalytic activity">
    <reaction evidence="32">
        <text>4beta-methylzymosterol-4alpha-carboxylate + NADP(+) = 3-dehydro-4-methylzymosterol + CO2 + NADPH</text>
        <dbReference type="Rhea" id="RHEA:33447"/>
        <dbReference type="ChEBI" id="CHEBI:16526"/>
        <dbReference type="ChEBI" id="CHEBI:50593"/>
        <dbReference type="ChEBI" id="CHEBI:57783"/>
        <dbReference type="ChEBI" id="CHEBI:58349"/>
        <dbReference type="ChEBI" id="CHEBI:64925"/>
        <dbReference type="EC" id="1.1.1.170"/>
    </reaction>
    <physiologicalReaction direction="left-to-right" evidence="32">
        <dbReference type="Rhea" id="RHEA:33448"/>
    </physiologicalReaction>
</comment>
<evidence type="ECO:0000256" key="37">
    <source>
        <dbReference type="PROSITE-ProRule" id="PRU00125"/>
    </source>
</evidence>
<comment type="caution">
    <text evidence="41">The sequence shown here is derived from an EMBL/GenBank/DDBJ whole genome shotgun (WGS) entry which is preliminary data.</text>
</comment>
<keyword evidence="18" id="KW-0520">NAD</keyword>
<comment type="subcellular location">
    <subcellularLocation>
        <location evidence="1">Endoplasmic reticulum membrane</location>
        <topology evidence="1">Single-pass membrane protein</topology>
    </subcellularLocation>
    <subcellularLocation>
        <location evidence="2">Lipid droplet</location>
    </subcellularLocation>
</comment>
<evidence type="ECO:0000256" key="21">
    <source>
        <dbReference type="ARBA" id="ARBA00023136"/>
    </source>
</evidence>
<evidence type="ECO:0000256" key="36">
    <source>
        <dbReference type="ARBA" id="ARBA00074569"/>
    </source>
</evidence>
<comment type="catalytic activity">
    <reaction evidence="29">
        <text>4alpha-carboxy-4beta-methyl-5alpha-cholest-8-en-3beta-ol + NAD(+) = 4alpha-methyl-5alpha-cholest-8-en-3-one + CO2 + NADH</text>
        <dbReference type="Rhea" id="RHEA:47168"/>
        <dbReference type="ChEBI" id="CHEBI:16526"/>
        <dbReference type="ChEBI" id="CHEBI:57540"/>
        <dbReference type="ChEBI" id="CHEBI:57945"/>
        <dbReference type="ChEBI" id="CHEBI:87047"/>
        <dbReference type="ChEBI" id="CHEBI:87050"/>
    </reaction>
    <physiologicalReaction direction="left-to-right" evidence="29">
        <dbReference type="Rhea" id="RHEA:47169"/>
    </physiologicalReaction>
</comment>
<evidence type="ECO:0000256" key="17">
    <source>
        <dbReference type="ARBA" id="ARBA00023011"/>
    </source>
</evidence>
<name>A0A9D3NXK5_9TELE</name>
<dbReference type="PANTHER" id="PTHR15468:SF2">
    <property type="entry name" value="ZINC FINGER PROTEIN 185"/>
    <property type="match status" value="1"/>
</dbReference>
<keyword evidence="11" id="KW-0256">Endoplasmic reticulum</keyword>
<comment type="catalytic activity">
    <reaction evidence="30">
        <text>4beta-methylzymosterol-4alpha-carboxylate + NAD(+) = 3-dehydro-4-methylzymosterol + CO2 + NADH</text>
        <dbReference type="Rhea" id="RHEA:47160"/>
        <dbReference type="ChEBI" id="CHEBI:16526"/>
        <dbReference type="ChEBI" id="CHEBI:50593"/>
        <dbReference type="ChEBI" id="CHEBI:57540"/>
        <dbReference type="ChEBI" id="CHEBI:57945"/>
        <dbReference type="ChEBI" id="CHEBI:64925"/>
    </reaction>
    <physiologicalReaction direction="left-to-right" evidence="30">
        <dbReference type="Rhea" id="RHEA:47161"/>
    </physiologicalReaction>
</comment>
<evidence type="ECO:0000256" key="29">
    <source>
        <dbReference type="ARBA" id="ARBA00051762"/>
    </source>
</evidence>
<sequence length="1019" mass="111028">MATRIRPSSKRCAVIGGSGFLGRHLVERLVEKGYSVAVFDIAQRYDIPGVTFHQGDLCDKQALLKILKDVSLVFHCASPSPACDDRALFWKVNVEGTRTVLQACQEAGVQKLVLTSSASVVFEGTDIKNGKEDLPYAKKPIDYYTETKIHQEKIVLQACSKEKDFLTVAIRPHGIFGPRDPQLVPILVDTARKGKMKFIIGDGTNLVDFTYVENVVHGHILAAEHLKADSPLCGKAYHITNDEPIRFWDFMSQVLVGLGYDAPRYHLPYALVYGIAILLWLITVLLRPLVNIKPTFTPMRVALAGTHHYYSCSRAKQDMGYKPVIRVDRRRNLAETMATEGDRQSVLRTTKVRTALKGDSSWISRGQSGPVEEEEDEKPWVAEVRAGRLNSDFSEPAADNTPPKRDPPTSPRTDGSNSAGYLIRGVFTKTDNKPAASSTNGYIGTSGYTKKASDGYKKIAPHTIRTSVEKADPPEPSLSAEEQEKRTEAASKILDSSARKQRSYVLSAAKKYESSPGKDSSDSPAAAFIAKRVVISDDDDAGSTLVSFQKQSVEMSVDEPIPPESSAAKPELKPTVKPQPTPRQSNTLNALSDTLLFTPESTSKKQVTSPVPETQNVSKPKPSSTTSVNEKITQATSVAPVATLKNSETTKPKPDPTPKPSIPTPKPVEKTGAMNDKDLLDLAGSTAQNLVDPVPTSTDLLSGDSLPKTKKTTGSLDLLAVDIIPIDTNTDKLSSDKTTTKIVNTQTVVQTKKDVKSTLQKSVDPVPPTTTDLLTGGSLPKTKKTTESLDLLAYDVIPIDTNKDKLSTDKTQSTVKTVTSVVQTKTTEKGSADPFDPIPIVKESTKSSVELFDPLLSDSNKDPKQTVSVTFEQKSSKSSSPWDKWSVPTIDSAIEDSLARPEERELDTEAKKNLVYIKSYMNSDPSGYGASRYDSDYVTSSTSSYAYSSPSSTANMTACTYCGSLVGNDSKITIDHLNISCHPECFKCGVCSKPMGDFIHSMFLHRGTVLCENCYSNVI</sequence>
<evidence type="ECO:0000256" key="27">
    <source>
        <dbReference type="ARBA" id="ARBA00051208"/>
    </source>
</evidence>
<evidence type="ECO:0000256" key="25">
    <source>
        <dbReference type="ARBA" id="ARBA00051020"/>
    </source>
</evidence>
<dbReference type="SUPFAM" id="SSF51735">
    <property type="entry name" value="NAD(P)-binding Rossmann-fold domains"/>
    <property type="match status" value="1"/>
</dbReference>
<evidence type="ECO:0000256" key="15">
    <source>
        <dbReference type="ARBA" id="ARBA00022990"/>
    </source>
</evidence>
<keyword evidence="23" id="KW-0753">Steroid metabolism</keyword>
<evidence type="ECO:0000256" key="8">
    <source>
        <dbReference type="ARBA" id="ARBA00022692"/>
    </source>
</evidence>
<dbReference type="GO" id="GO:0005789">
    <property type="term" value="C:endoplasmic reticulum membrane"/>
    <property type="evidence" value="ECO:0007669"/>
    <property type="project" value="UniProtKB-SubCell"/>
</dbReference>
<dbReference type="CDD" id="cd08368">
    <property type="entry name" value="LIM"/>
    <property type="match status" value="1"/>
</dbReference>
<evidence type="ECO:0000256" key="38">
    <source>
        <dbReference type="SAM" id="MobiDB-lite"/>
    </source>
</evidence>
<feature type="compositionally biased region" description="Polar residues" evidence="38">
    <location>
        <begin position="599"/>
        <end position="637"/>
    </location>
</feature>
<evidence type="ECO:0000256" key="34">
    <source>
        <dbReference type="ARBA" id="ARBA00060653"/>
    </source>
</evidence>
<proteinExistence type="inferred from homology"/>
<feature type="region of interest" description="Disordered" evidence="38">
    <location>
        <begin position="431"/>
        <end position="502"/>
    </location>
</feature>
<dbReference type="InterPro" id="IPR052621">
    <property type="entry name" value="Cell_Prolif/Cornif_Regul"/>
</dbReference>
<evidence type="ECO:0000256" key="4">
    <source>
        <dbReference type="ARBA" id="ARBA00011738"/>
    </source>
</evidence>
<dbReference type="Pfam" id="PF00412">
    <property type="entry name" value="LIM"/>
    <property type="match status" value="1"/>
</dbReference>
<evidence type="ECO:0000313" key="42">
    <source>
        <dbReference type="Proteomes" id="UP000824219"/>
    </source>
</evidence>
<keyword evidence="12 37" id="KW-0862">Zinc</keyword>
<evidence type="ECO:0000256" key="5">
    <source>
        <dbReference type="ARBA" id="ARBA00022516"/>
    </source>
</evidence>
<feature type="compositionally biased region" description="Pro residues" evidence="38">
    <location>
        <begin position="657"/>
        <end position="666"/>
    </location>
</feature>
<keyword evidence="13" id="KW-0752">Steroid biosynthesis</keyword>
<dbReference type="PROSITE" id="PS50023">
    <property type="entry name" value="LIM_DOMAIN_2"/>
    <property type="match status" value="1"/>
</dbReference>
<evidence type="ECO:0000256" key="31">
    <source>
        <dbReference type="ARBA" id="ARBA00052650"/>
    </source>
</evidence>
<feature type="compositionally biased region" description="Polar residues" evidence="38">
    <location>
        <begin position="435"/>
        <end position="448"/>
    </location>
</feature>
<reference evidence="41 42" key="1">
    <citation type="submission" date="2021-06" db="EMBL/GenBank/DDBJ databases">
        <title>Chromosome-level genome assembly of the red-tail catfish (Hemibagrus wyckioides).</title>
        <authorList>
            <person name="Shao F."/>
        </authorList>
    </citation>
    <scope>NUCLEOTIDE SEQUENCE [LARGE SCALE GENOMIC DNA]</scope>
    <source>
        <strain evidence="41">EC202008001</strain>
        <tissue evidence="41">Blood</tissue>
    </source>
</reference>
<evidence type="ECO:0000256" key="14">
    <source>
        <dbReference type="ARBA" id="ARBA00022989"/>
    </source>
</evidence>
<keyword evidence="15" id="KW-0007">Acetylation</keyword>